<dbReference type="Gene3D" id="3.50.50.60">
    <property type="entry name" value="FAD/NAD(P)-binding domain"/>
    <property type="match status" value="2"/>
</dbReference>
<accession>S8CBX2</accession>
<dbReference type="UniPathway" id="UPA00372">
    <property type="reaction ID" value="UER00547"/>
</dbReference>
<gene>
    <name evidence="5" type="ORF">M569_12922</name>
</gene>
<dbReference type="GO" id="GO:0016874">
    <property type="term" value="F:ligase activity"/>
    <property type="evidence" value="ECO:0007669"/>
    <property type="project" value="UniProtKB-KW"/>
</dbReference>
<dbReference type="Gene3D" id="3.30.300.30">
    <property type="match status" value="1"/>
</dbReference>
<feature type="non-terminal residue" evidence="5">
    <location>
        <position position="1"/>
    </location>
</feature>
<dbReference type="PROSITE" id="PS00455">
    <property type="entry name" value="AMP_BINDING"/>
    <property type="match status" value="1"/>
</dbReference>
<keyword evidence="6" id="KW-1185">Reference proteome</keyword>
<evidence type="ECO:0000313" key="6">
    <source>
        <dbReference type="Proteomes" id="UP000015453"/>
    </source>
</evidence>
<evidence type="ECO:0000256" key="3">
    <source>
        <dbReference type="ARBA" id="ARBA00023051"/>
    </source>
</evidence>
<dbReference type="InterPro" id="IPR020845">
    <property type="entry name" value="AMP-binding_CS"/>
</dbReference>
<evidence type="ECO:0000313" key="5">
    <source>
        <dbReference type="EMBL" id="EPS61871.1"/>
    </source>
</evidence>
<dbReference type="PANTHER" id="PTHR22754:SF32">
    <property type="entry name" value="DISCO-INTERACTING PROTEIN 2"/>
    <property type="match status" value="1"/>
</dbReference>
<dbReference type="Pfam" id="PF00501">
    <property type="entry name" value="AMP-binding"/>
    <property type="match status" value="1"/>
</dbReference>
<proteinExistence type="predicted"/>
<dbReference type="OrthoDB" id="908171at2759"/>
<dbReference type="GO" id="GO:0008610">
    <property type="term" value="P:lipid biosynthetic process"/>
    <property type="evidence" value="ECO:0007669"/>
    <property type="project" value="InterPro"/>
</dbReference>
<organism evidence="5 6">
    <name type="scientific">Genlisea aurea</name>
    <dbReference type="NCBI Taxonomy" id="192259"/>
    <lineage>
        <taxon>Eukaryota</taxon>
        <taxon>Viridiplantae</taxon>
        <taxon>Streptophyta</taxon>
        <taxon>Embryophyta</taxon>
        <taxon>Tracheophyta</taxon>
        <taxon>Spermatophyta</taxon>
        <taxon>Magnoliopsida</taxon>
        <taxon>eudicotyledons</taxon>
        <taxon>Gunneridae</taxon>
        <taxon>Pentapetalae</taxon>
        <taxon>asterids</taxon>
        <taxon>lamiids</taxon>
        <taxon>Lamiales</taxon>
        <taxon>Lentibulariaceae</taxon>
        <taxon>Genlisea</taxon>
    </lineage>
</organism>
<dbReference type="SUPFAM" id="SSF56801">
    <property type="entry name" value="Acetyl-CoA synthetase-like"/>
    <property type="match status" value="1"/>
</dbReference>
<dbReference type="InterPro" id="IPR036188">
    <property type="entry name" value="FAD/NAD-bd_sf"/>
</dbReference>
<protein>
    <recommendedName>
        <fullName evidence="4">AMP-dependent synthetase/ligase domain-containing protein</fullName>
    </recommendedName>
</protein>
<dbReference type="InterPro" id="IPR042099">
    <property type="entry name" value="ANL_N_sf"/>
</dbReference>
<dbReference type="Gene3D" id="3.40.50.12780">
    <property type="entry name" value="N-terminal domain of ligase-like"/>
    <property type="match status" value="1"/>
</dbReference>
<feature type="non-terminal residue" evidence="5">
    <location>
        <position position="930"/>
    </location>
</feature>
<dbReference type="Proteomes" id="UP000015453">
    <property type="component" value="Unassembled WGS sequence"/>
</dbReference>
<dbReference type="AlphaFoldDB" id="S8CBX2"/>
<dbReference type="InterPro" id="IPR040097">
    <property type="entry name" value="FAAL/FAAC"/>
</dbReference>
<comment type="pathway">
    <text evidence="1">Phytoalexin biosynthesis; 3,4',5-trihydroxystilbene biosynthesis; 3,4',5-trihydroxystilbene from trans-4-coumarate: step 1/2.</text>
</comment>
<dbReference type="InterPro" id="IPR045851">
    <property type="entry name" value="AMP-bd_C_sf"/>
</dbReference>
<name>S8CBX2_9LAMI</name>
<dbReference type="InterPro" id="IPR000873">
    <property type="entry name" value="AMP-dep_synth/lig_dom"/>
</dbReference>
<dbReference type="PANTHER" id="PTHR22754">
    <property type="entry name" value="DISCO-INTERACTING PROTEIN 2 DIP2 -RELATED"/>
    <property type="match status" value="1"/>
</dbReference>
<evidence type="ECO:0000259" key="4">
    <source>
        <dbReference type="Pfam" id="PF00501"/>
    </source>
</evidence>
<dbReference type="GO" id="GO:0009698">
    <property type="term" value="P:phenylpropanoid metabolic process"/>
    <property type="evidence" value="ECO:0007669"/>
    <property type="project" value="UniProtKB-KW"/>
</dbReference>
<keyword evidence="3" id="KW-0587">Phenylpropanoid metabolism</keyword>
<evidence type="ECO:0000256" key="1">
    <source>
        <dbReference type="ARBA" id="ARBA00004930"/>
    </source>
</evidence>
<keyword evidence="2" id="KW-0436">Ligase</keyword>
<comment type="caution">
    <text evidence="5">The sequence shown here is derived from an EMBL/GenBank/DDBJ whole genome shotgun (WGS) entry which is preliminary data.</text>
</comment>
<dbReference type="EMBL" id="AUSU01006540">
    <property type="protein sequence ID" value="EPS61871.1"/>
    <property type="molecule type" value="Genomic_DNA"/>
</dbReference>
<dbReference type="CDD" id="cd05931">
    <property type="entry name" value="FAAL"/>
    <property type="match status" value="1"/>
</dbReference>
<evidence type="ECO:0000256" key="2">
    <source>
        <dbReference type="ARBA" id="ARBA00022598"/>
    </source>
</evidence>
<feature type="domain" description="AMP-dependent synthetase/ligase" evidence="4">
    <location>
        <begin position="388"/>
        <end position="773"/>
    </location>
</feature>
<sequence length="930" mass="104672">KIGVHAISDIAPESATEFLKNQGFSKIPKSVICGYTASGYGYVQDMPYAYLHEFTRTSMAGKIRRFKGGYMSLWEKLSSRLPIEVCCNTEVISVRRDSSKIAIKIKTENEGIKQREFDKIIISGAFPFTTGKTYRSTTSEHKQEEGSSDLIDASELEKEMFSKVETIDYYTTVFKIKGLEHIPKGFYYFDEFMVDPSTMGNPVAMQRFYEDTNIFLFWSYGNSNDIQGGEVAKQIMAAVKRMGAEIESMVLQRRFKYFPHVRSEDMKNGFYDKLELLLQGQNNTYFVGGLMAFELTERNSAYSMALIRKHFADNSYEPRYPYVKRLLTLKSDQEDFINVVNKLDESMGVQFPDLPALDAYLKYWGTSDVIQSKVLYTWINEDGHIVARRTYKELNSNASKIAEKLISCKKPAMKTGDRVLLIYVPGLDFIDAFFGCLRAGIVPVPVIPPDPSQKGRQSLLHISNIAKSCNPVAILSTLSYHIAVKAASASNIFALKGRDNKSYPCWPNLPWLHTDLWIKKSRISFSVSHTSFEYEAASQDLCFLQFTSGSTGEPKGVMITQGGLIHNVKMMRRRYKSTSNTLLVSWLPQYHDMGLIGGIFTSMVSGGSAILFSPIAFIRKPLLWLQTIDRYRATHSAGPNFAFELLVRKLEANKSARFDLSSMVFLMVAAEPVRAKALRKFIELTQPFGISQQVIAPGYGLAENCVYVCSAYGGEDNEIWIDWQDRVCCGYVNPNNEADVTIKIIKRDTDKECENSEEGEIWISSPSAGAGYWDREEISKSTFDNYLNQYPTRKFIRTGDLGRTIDGKLFITGRIKDLMIVGGRNIYSSDIEKTVENSCELVKPGCCAAIGVPNEILSSKGIQISEVPDEVGLVIIAEVRETNTTISNDMIKEIEKCVAEEHGIITSAIVFIKPKTISKTTSGKIKRYDC</sequence>
<dbReference type="SUPFAM" id="SSF51905">
    <property type="entry name" value="FAD/NAD(P)-binding domain"/>
    <property type="match status" value="1"/>
</dbReference>
<reference evidence="5 6" key="1">
    <citation type="journal article" date="2013" name="BMC Genomics">
        <title>The miniature genome of a carnivorous plant Genlisea aurea contains a low number of genes and short non-coding sequences.</title>
        <authorList>
            <person name="Leushkin E.V."/>
            <person name="Sutormin R.A."/>
            <person name="Nabieva E.R."/>
            <person name="Penin A.A."/>
            <person name="Kondrashov A.S."/>
            <person name="Logacheva M.D."/>
        </authorList>
    </citation>
    <scope>NUCLEOTIDE SEQUENCE [LARGE SCALE GENOMIC DNA]</scope>
</reference>